<dbReference type="PANTHER" id="PTHR47481">
    <property type="match status" value="1"/>
</dbReference>
<dbReference type="PROSITE" id="PS50158">
    <property type="entry name" value="ZF_CCHC"/>
    <property type="match status" value="1"/>
</dbReference>
<evidence type="ECO:0000313" key="5">
    <source>
        <dbReference type="Proteomes" id="UP000324748"/>
    </source>
</evidence>
<keyword evidence="2" id="KW-0479">Metal-binding</keyword>
<dbReference type="GO" id="GO:0008270">
    <property type="term" value="F:zinc ion binding"/>
    <property type="evidence" value="ECO:0007669"/>
    <property type="project" value="UniProtKB-KW"/>
</dbReference>
<evidence type="ECO:0000313" key="4">
    <source>
        <dbReference type="EMBL" id="KAA1071560.1"/>
    </source>
</evidence>
<evidence type="ECO:0000256" key="1">
    <source>
        <dbReference type="ARBA" id="ARBA00022664"/>
    </source>
</evidence>
<keyword evidence="5" id="KW-1185">Reference proteome</keyword>
<comment type="caution">
    <text evidence="4">The sequence shown here is derived from an EMBL/GenBank/DDBJ whole genome shotgun (WGS) entry which is preliminary data.</text>
</comment>
<protein>
    <recommendedName>
        <fullName evidence="3">CCHC-type domain-containing protein</fullName>
    </recommendedName>
</protein>
<feature type="domain" description="CCHC-type" evidence="3">
    <location>
        <begin position="238"/>
        <end position="251"/>
    </location>
</feature>
<dbReference type="PANTHER" id="PTHR47481:SF7">
    <property type="entry name" value="CCHC-TYPE DOMAIN-CONTAINING PROTEIN"/>
    <property type="match status" value="1"/>
</dbReference>
<accession>A0A5B0M6E8</accession>
<name>A0A5B0M6E8_PUCGR</name>
<dbReference type="InterPro" id="IPR036875">
    <property type="entry name" value="Znf_CCHC_sf"/>
</dbReference>
<dbReference type="GO" id="GO:0006397">
    <property type="term" value="P:mRNA processing"/>
    <property type="evidence" value="ECO:0007669"/>
    <property type="project" value="UniProtKB-KW"/>
</dbReference>
<dbReference type="OrthoDB" id="2500250at2759"/>
<sequence>MATVRQIQNVANLISSIQVLDGTESVFPTWRSRLDDVLGFQNTLDIVKGTLPRPKEASKTEPSATRSVEYTKGYSPSDIATDWDALSDLACYTIRLTLSNPLAQRYRKVKPASRLYSTIVNAYEKNTRARRMRLHEAFWNARHNPNEVIALWIGQIRVASDDLLSIEELPTDRQIADRLVGGLDPTWSNVRDSIVYTATEMSLDNVIGALEAHEVSLNGTKAHDVISAASASTKQIACSTCGKRGHKSSDCYQNKNKGKAKAGAVTMVKLGGYNSGSFDDEDEIGVIYE</sequence>
<evidence type="ECO:0000259" key="3">
    <source>
        <dbReference type="PROSITE" id="PS50158"/>
    </source>
</evidence>
<keyword evidence="1" id="KW-0507">mRNA processing</keyword>
<gene>
    <name evidence="4" type="ORF">PGT21_011629</name>
</gene>
<dbReference type="SUPFAM" id="SSF57756">
    <property type="entry name" value="Retrovirus zinc finger-like domains"/>
    <property type="match status" value="1"/>
</dbReference>
<keyword evidence="2" id="KW-0863">Zinc-finger</keyword>
<dbReference type="Proteomes" id="UP000324748">
    <property type="component" value="Unassembled WGS sequence"/>
</dbReference>
<dbReference type="AlphaFoldDB" id="A0A5B0M6E8"/>
<keyword evidence="2" id="KW-0862">Zinc</keyword>
<dbReference type="InterPro" id="IPR001878">
    <property type="entry name" value="Znf_CCHC"/>
</dbReference>
<reference evidence="4 5" key="1">
    <citation type="submission" date="2019-05" db="EMBL/GenBank/DDBJ databases">
        <title>Emergence of the Ug99 lineage of the wheat stem rust pathogen through somatic hybridization.</title>
        <authorList>
            <person name="Li F."/>
            <person name="Upadhyaya N.M."/>
            <person name="Sperschneider J."/>
            <person name="Matny O."/>
            <person name="Nguyen-Phuc H."/>
            <person name="Mago R."/>
            <person name="Raley C."/>
            <person name="Miller M.E."/>
            <person name="Silverstein K.A.T."/>
            <person name="Henningsen E."/>
            <person name="Hirsch C.D."/>
            <person name="Visser B."/>
            <person name="Pretorius Z.A."/>
            <person name="Steffenson B.J."/>
            <person name="Schwessinger B."/>
            <person name="Dodds P.N."/>
            <person name="Figueroa M."/>
        </authorList>
    </citation>
    <scope>NUCLEOTIDE SEQUENCE [LARGE SCALE GENOMIC DNA]</scope>
    <source>
        <strain evidence="4">21-0</strain>
    </source>
</reference>
<dbReference type="GO" id="GO:0003676">
    <property type="term" value="F:nucleic acid binding"/>
    <property type="evidence" value="ECO:0007669"/>
    <property type="project" value="InterPro"/>
</dbReference>
<dbReference type="Pfam" id="PF14223">
    <property type="entry name" value="Retrotran_gag_2"/>
    <property type="match status" value="1"/>
</dbReference>
<dbReference type="EMBL" id="VSWC01000170">
    <property type="protein sequence ID" value="KAA1071560.1"/>
    <property type="molecule type" value="Genomic_DNA"/>
</dbReference>
<evidence type="ECO:0000256" key="2">
    <source>
        <dbReference type="PROSITE-ProRule" id="PRU00047"/>
    </source>
</evidence>
<organism evidence="4 5">
    <name type="scientific">Puccinia graminis f. sp. tritici</name>
    <dbReference type="NCBI Taxonomy" id="56615"/>
    <lineage>
        <taxon>Eukaryota</taxon>
        <taxon>Fungi</taxon>
        <taxon>Dikarya</taxon>
        <taxon>Basidiomycota</taxon>
        <taxon>Pucciniomycotina</taxon>
        <taxon>Pucciniomycetes</taxon>
        <taxon>Pucciniales</taxon>
        <taxon>Pucciniaceae</taxon>
        <taxon>Puccinia</taxon>
    </lineage>
</organism>
<proteinExistence type="predicted"/>